<name>A0A9Q3X9W0_PSESX</name>
<accession>A0A9Q3X9W0</accession>
<protein>
    <submittedName>
        <fullName evidence="1">Uncharacterized protein</fullName>
    </submittedName>
</protein>
<gene>
    <name evidence="1" type="ORF">GIW73_20175</name>
</gene>
<organism evidence="1 2">
    <name type="scientific">Pseudomonas syringae</name>
    <dbReference type="NCBI Taxonomy" id="317"/>
    <lineage>
        <taxon>Bacteria</taxon>
        <taxon>Pseudomonadati</taxon>
        <taxon>Pseudomonadota</taxon>
        <taxon>Gammaproteobacteria</taxon>
        <taxon>Pseudomonadales</taxon>
        <taxon>Pseudomonadaceae</taxon>
        <taxon>Pseudomonas</taxon>
    </lineage>
</organism>
<dbReference type="EMBL" id="WKEU01000106">
    <property type="protein sequence ID" value="MCF5065252.1"/>
    <property type="molecule type" value="Genomic_DNA"/>
</dbReference>
<comment type="caution">
    <text evidence="1">The sequence shown here is derived from an EMBL/GenBank/DDBJ whole genome shotgun (WGS) entry which is preliminary data.</text>
</comment>
<sequence length="530" mass="57634">MSTVPVPYDILTENPASAFPAVLLRDPNNSAISYTLYPETAGVAWGRRQTRPEARITIQSWFDRNENDYYAVHFQNSPAAAASALVRGLLPSYDLVIPGALVPEGEISVYARVVRANSLQESRSNPQTVLVKTTIPGGVDREVGDSWVSGLTMRVEGLPEGSVLNPSIAASGMYVLIDKYENMRKNDEVAIFVSGFYVRHIVSPAEAAAPGPLRVFIPPSIIQSGNPFGPFQIAFKVTDVAKNVSGGVDASFPFSKPYVLNSELDTTLLDYPLFLVNNVESDLVNLGTQSNSEFTLQAFLPRFPVVPSQVVGILVVTDANGFMSTVRLTPIPYTNQRSITFPVSRELINRLGGSSFRVSFETQTASGAVLRRSGSNQIRVVAPPPLVRDYTSFTDGSLNGWLPGPAVQDGDLRFLPYQNTLNLYNNTNAANNAGVVLKKTFNNLQVGVSYGVTVKVARWIGLYNYPIVSLATNQGPLTPPVFITSMWPDFVTLSGVFTANSSTAELQFVNNQSTGVGNDYAIRDFDIVRL</sequence>
<reference evidence="1" key="1">
    <citation type="submission" date="2019-11" db="EMBL/GenBank/DDBJ databases">
        <title>Epiphytic Pseudomonas syringae from cherry orchards.</title>
        <authorList>
            <person name="Hulin M.T."/>
        </authorList>
    </citation>
    <scope>NUCLEOTIDE SEQUENCE</scope>
    <source>
        <strain evidence="1">PA-6-9A</strain>
    </source>
</reference>
<dbReference type="Proteomes" id="UP000814207">
    <property type="component" value="Unassembled WGS sequence"/>
</dbReference>
<proteinExistence type="predicted"/>
<evidence type="ECO:0000313" key="2">
    <source>
        <dbReference type="Proteomes" id="UP000814207"/>
    </source>
</evidence>
<evidence type="ECO:0000313" key="1">
    <source>
        <dbReference type="EMBL" id="MCF5065252.1"/>
    </source>
</evidence>
<dbReference type="AlphaFoldDB" id="A0A9Q3X9W0"/>